<dbReference type="RefSeq" id="WP_046522984.1">
    <property type="nucleotide sequence ID" value="NZ_LAYY01000006.1"/>
</dbReference>
<feature type="domain" description="Spore germination GerAC-like C-terminal" evidence="8">
    <location>
        <begin position="231"/>
        <end position="393"/>
    </location>
</feature>
<proteinExistence type="inferred from homology"/>
<gene>
    <name evidence="10" type="ORF">WQ57_06720</name>
</gene>
<keyword evidence="6" id="KW-0564">Palmitate</keyword>
<dbReference type="GO" id="GO:0016020">
    <property type="term" value="C:membrane"/>
    <property type="evidence" value="ECO:0007669"/>
    <property type="project" value="UniProtKB-SubCell"/>
</dbReference>
<dbReference type="InterPro" id="IPR038501">
    <property type="entry name" value="Spore_GerAC_C_sf"/>
</dbReference>
<evidence type="ECO:0000259" key="9">
    <source>
        <dbReference type="Pfam" id="PF25198"/>
    </source>
</evidence>
<evidence type="ECO:0000313" key="11">
    <source>
        <dbReference type="Proteomes" id="UP000034166"/>
    </source>
</evidence>
<evidence type="ECO:0000259" key="8">
    <source>
        <dbReference type="Pfam" id="PF05504"/>
    </source>
</evidence>
<dbReference type="Pfam" id="PF25198">
    <property type="entry name" value="Spore_GerAC_N"/>
    <property type="match status" value="1"/>
</dbReference>
<evidence type="ECO:0000256" key="5">
    <source>
        <dbReference type="ARBA" id="ARBA00023136"/>
    </source>
</evidence>
<evidence type="ECO:0000256" key="3">
    <source>
        <dbReference type="ARBA" id="ARBA00022544"/>
    </source>
</evidence>
<reference evidence="10 11" key="1">
    <citation type="submission" date="2015-04" db="EMBL/GenBank/DDBJ databases">
        <title>Taxonomic description and genome sequence of Bacillus campisalis sp. nov., a novel member of the genus Bacillus isolated from solar saltern.</title>
        <authorList>
            <person name="Mathan Kumar R."/>
            <person name="Kaur G."/>
            <person name="Kumar A."/>
            <person name="Singh N.K."/>
            <person name="Kaur N."/>
            <person name="Kumar N."/>
            <person name="Mayilraj S."/>
        </authorList>
    </citation>
    <scope>NUCLEOTIDE SEQUENCE [LARGE SCALE GENOMIC DNA]</scope>
    <source>
        <strain evidence="10 11">SA2-6</strain>
    </source>
</reference>
<dbReference type="InterPro" id="IPR046953">
    <property type="entry name" value="Spore_GerAC-like_C"/>
</dbReference>
<dbReference type="OrthoDB" id="9816067at2"/>
<comment type="similarity">
    <text evidence="2">Belongs to the GerABKC lipoprotein family.</text>
</comment>
<dbReference type="Proteomes" id="UP000034166">
    <property type="component" value="Unassembled WGS sequence"/>
</dbReference>
<protein>
    <submittedName>
        <fullName evidence="10">Spore gernimation protein KC</fullName>
    </submittedName>
</protein>
<evidence type="ECO:0000313" key="10">
    <source>
        <dbReference type="EMBL" id="KKK38681.1"/>
    </source>
</evidence>
<dbReference type="PANTHER" id="PTHR35789:SF1">
    <property type="entry name" value="SPORE GERMINATION PROTEIN B3"/>
    <property type="match status" value="1"/>
</dbReference>
<evidence type="ECO:0000256" key="2">
    <source>
        <dbReference type="ARBA" id="ARBA00007886"/>
    </source>
</evidence>
<dbReference type="PATRIC" id="fig|1408103.3.peg.1511"/>
<keyword evidence="5" id="KW-0472">Membrane</keyword>
<evidence type="ECO:0000256" key="6">
    <source>
        <dbReference type="ARBA" id="ARBA00023139"/>
    </source>
</evidence>
<dbReference type="EMBL" id="LAYY01000006">
    <property type="protein sequence ID" value="KKK38681.1"/>
    <property type="molecule type" value="Genomic_DNA"/>
</dbReference>
<accession>A0A0M2SY96</accession>
<keyword evidence="11" id="KW-1185">Reference proteome</keyword>
<comment type="caution">
    <text evidence="10">The sequence shown here is derived from an EMBL/GenBank/DDBJ whole genome shotgun (WGS) entry which is preliminary data.</text>
</comment>
<evidence type="ECO:0000256" key="1">
    <source>
        <dbReference type="ARBA" id="ARBA00004635"/>
    </source>
</evidence>
<comment type="subcellular location">
    <subcellularLocation>
        <location evidence="1">Membrane</location>
        <topology evidence="1">Lipid-anchor</topology>
    </subcellularLocation>
</comment>
<dbReference type="AlphaFoldDB" id="A0A0M2SY96"/>
<dbReference type="PANTHER" id="PTHR35789">
    <property type="entry name" value="SPORE GERMINATION PROTEIN B3"/>
    <property type="match status" value="1"/>
</dbReference>
<feature type="domain" description="Spore germination protein N-terminal" evidence="9">
    <location>
        <begin position="23"/>
        <end position="199"/>
    </location>
</feature>
<dbReference type="GO" id="GO:0009847">
    <property type="term" value="P:spore germination"/>
    <property type="evidence" value="ECO:0007669"/>
    <property type="project" value="InterPro"/>
</dbReference>
<dbReference type="Gene3D" id="3.30.300.210">
    <property type="entry name" value="Nutrient germinant receptor protein C, domain 3"/>
    <property type="match status" value="1"/>
</dbReference>
<evidence type="ECO:0000256" key="7">
    <source>
        <dbReference type="ARBA" id="ARBA00023288"/>
    </source>
</evidence>
<keyword evidence="7" id="KW-0449">Lipoprotein</keyword>
<name>A0A0M2SY96_9BACI</name>
<dbReference type="Pfam" id="PF05504">
    <property type="entry name" value="Spore_GerAC"/>
    <property type="match status" value="1"/>
</dbReference>
<organism evidence="10 11">
    <name type="scientific">Mesobacillus campisalis</name>
    <dbReference type="NCBI Taxonomy" id="1408103"/>
    <lineage>
        <taxon>Bacteria</taxon>
        <taxon>Bacillati</taxon>
        <taxon>Bacillota</taxon>
        <taxon>Bacilli</taxon>
        <taxon>Bacillales</taxon>
        <taxon>Bacillaceae</taxon>
        <taxon>Mesobacillus</taxon>
    </lineage>
</organism>
<dbReference type="NCBIfam" id="TIGR02887">
    <property type="entry name" value="spore_ger_x_C"/>
    <property type="match status" value="1"/>
</dbReference>
<sequence>MKWIHRCLIPAACSLLLSGCWSQKELNDLAIISAMGIDLKEGGGYTATLQIINPANVAGGLQGGGAGTNAPPVSIYTAEGDNIVATNRQATQKLPRIRYYAHTNLLVVSEELARKEGIELILDAIERDAEFRMTSVLVIAQGTTAGELVKVLTPVDKIPANKVIKNLRFAEQQRGEHVTMNVQDIIKDLTAEGKEPVIAGFIIEGDPKEGVALENTHQTEPPARIGLGSLGLFREGKLVDWAEGSAARGTVWILDKLKGTNISIDWEDKQDAVVYEVIRQNTKVTAKLKQGKPAINIQVQAEGNIGETRVQLQLDDPKVLLKLEKAFEKEIEAELITAVEQAQKAKSDVFGFGESIHRSYPEEWKKLKAEWHDAQFPELKVDVTVEAFIRRTGLRNNPHKRN</sequence>
<evidence type="ECO:0000256" key="4">
    <source>
        <dbReference type="ARBA" id="ARBA00022729"/>
    </source>
</evidence>
<keyword evidence="4" id="KW-0732">Signal</keyword>
<dbReference type="PROSITE" id="PS51257">
    <property type="entry name" value="PROKAR_LIPOPROTEIN"/>
    <property type="match status" value="1"/>
</dbReference>
<keyword evidence="3" id="KW-0309">Germination</keyword>
<dbReference type="InterPro" id="IPR008844">
    <property type="entry name" value="Spore_GerAC-like"/>
</dbReference>
<dbReference type="InterPro" id="IPR057336">
    <property type="entry name" value="GerAC_N"/>
</dbReference>